<gene>
    <name evidence="1" type="ORF">BACPEC_01831</name>
</gene>
<evidence type="ECO:0000313" key="1">
    <source>
        <dbReference type="EMBL" id="EEC57323.1"/>
    </source>
</evidence>
<keyword evidence="2" id="KW-1185">Reference proteome</keyword>
<proteinExistence type="predicted"/>
<dbReference type="Proteomes" id="UP000003136">
    <property type="component" value="Unassembled WGS sequence"/>
</dbReference>
<accession>B7ARX6</accession>
<comment type="caution">
    <text evidence="1">The sequence shown here is derived from an EMBL/GenBank/DDBJ whole genome shotgun (WGS) entry which is preliminary data.</text>
</comment>
<reference evidence="1 2" key="1">
    <citation type="submission" date="2008-11" db="EMBL/GenBank/DDBJ databases">
        <title>Draft genome sequence of Bacteroides pectinophilus (ATCC 43243).</title>
        <authorList>
            <person name="Sudarsanam P."/>
            <person name="Ley R."/>
            <person name="Guruge J."/>
            <person name="Turnbaugh P.J."/>
            <person name="Mahowald M."/>
            <person name="Liep D."/>
            <person name="Gordon J."/>
        </authorList>
    </citation>
    <scope>NUCLEOTIDE SEQUENCE [LARGE SCALE GENOMIC DNA]</scope>
    <source>
        <strain evidence="1 2">ATCC 43243</strain>
    </source>
</reference>
<evidence type="ECO:0000313" key="2">
    <source>
        <dbReference type="Proteomes" id="UP000003136"/>
    </source>
</evidence>
<dbReference type="AlphaFoldDB" id="B7ARX6"/>
<sequence>MKFIIGYYHRNRLFEIEKAGKLIKKPTDLYLPLFTYETAICKHILFT</sequence>
<protein>
    <submittedName>
        <fullName evidence="1">Uncharacterized protein</fullName>
    </submittedName>
</protein>
<dbReference type="HOGENOM" id="CLU_3164785_0_0_9"/>
<reference evidence="1 2" key="2">
    <citation type="submission" date="2008-11" db="EMBL/GenBank/DDBJ databases">
        <authorList>
            <person name="Fulton L."/>
            <person name="Clifton S."/>
            <person name="Fulton B."/>
            <person name="Xu J."/>
            <person name="Minx P."/>
            <person name="Pepin K.H."/>
            <person name="Johnson M."/>
            <person name="Bhonagiri V."/>
            <person name="Nash W.E."/>
            <person name="Mardis E.R."/>
            <person name="Wilson R.K."/>
        </authorList>
    </citation>
    <scope>NUCLEOTIDE SEQUENCE [LARGE SCALE GENOMIC DNA]</scope>
    <source>
        <strain evidence="1 2">ATCC 43243</strain>
    </source>
</reference>
<dbReference type="EMBL" id="ABVQ01000036">
    <property type="protein sequence ID" value="EEC57323.1"/>
    <property type="molecule type" value="Genomic_DNA"/>
</dbReference>
<organism evidence="1 2">
    <name type="scientific">[Bacteroides] pectinophilus ATCC 43243</name>
    <dbReference type="NCBI Taxonomy" id="483218"/>
    <lineage>
        <taxon>Bacteria</taxon>
        <taxon>Bacillati</taxon>
        <taxon>Bacillota</taxon>
        <taxon>Clostridia</taxon>
        <taxon>Eubacteriales</taxon>
    </lineage>
</organism>
<name>B7ARX6_9FIRM</name>